<evidence type="ECO:0000313" key="1">
    <source>
        <dbReference type="EMBL" id="PWN58583.1"/>
    </source>
</evidence>
<accession>A0A316WE26</accession>
<protein>
    <submittedName>
        <fullName evidence="1">Uncharacterized protein</fullName>
    </submittedName>
</protein>
<sequence length="637" mass="71004">MKNKFISRLLSLVTIMVLLYSCRNELSTEQETHSNSSQFRPTSKTIRLEQSKHKLVLKTELQKAQNNLTNIKTNASGKAIDYANGVSIDTDNVTYIEYGTNFHTYTFNLIRGNAPENAPLENLVLSYLPDGSYKELLVTYNFTPQEKQDLLSGKGVKTAGKATAIELAKGTYGGIVSNRSMGGAESCSYKSVDMYFSCYTGDHHSGNETKWGECNWKSEGGYAAQHITVVALVCTASTALGDDGSPGGGEIGPTTGLGGDTDTPTIPTLSTFFFYVKRLPADLKTVIYDTANTEFYDGLKKFYDFNSSQLSQDLIKWALQFKQNNAITWGDFQPMLTYAYNFLDQNPDTVNPEQIFSRQKDLNDALLQNSNLLLDIPCGELDNWKTVAQHNIPQSVKDKLQNIKNQTSWWSNWQITDLDDAAGANINMDLFPIQINSMPNKPNSTQKYTPEEFFNFFRLNLNLFAEKFTPIVDGYYGINDIALWNSSNPLGTLIHIEIPIDDGTVICSGFGPKAWVFSTIKAPMSMAYDGIHPVAGNRLFGYYISPNDNTMYIYTRGVDRVSKIATDSPNLANYIIENSAFFGADQLWKGMQDKLSKYINARGGSANKLPEKTYRPNYTKVKDYLKGKAPLSSLGCN</sequence>
<reference evidence="1 2" key="1">
    <citation type="submission" date="2018-04" db="EMBL/GenBank/DDBJ databases">
        <title>Chryseobacterium oncorhynchi 701B-08T from rainbow trout, and Chryseobacterium viscerum 687B-08T from diseased fish.</title>
        <authorList>
            <person name="Jeong J.-J."/>
            <person name="Lee Y.J."/>
            <person name="Pathiraja D."/>
            <person name="Park B."/>
            <person name="Choi I.-G."/>
            <person name="Kim K.D."/>
        </authorList>
    </citation>
    <scope>NUCLEOTIDE SEQUENCE [LARGE SCALE GENOMIC DNA]</scope>
    <source>
        <strain evidence="1 2">687B-08</strain>
    </source>
</reference>
<dbReference type="AlphaFoldDB" id="A0A316WE26"/>
<evidence type="ECO:0000313" key="2">
    <source>
        <dbReference type="Proteomes" id="UP000236413"/>
    </source>
</evidence>
<dbReference type="RefSeq" id="WP_103231331.1">
    <property type="nucleotide sequence ID" value="NZ_PPEG02000010.1"/>
</dbReference>
<name>A0A316WE26_9FLAO</name>
<proteinExistence type="predicted"/>
<dbReference type="Proteomes" id="UP000236413">
    <property type="component" value="Unassembled WGS sequence"/>
</dbReference>
<gene>
    <name evidence="1" type="ORF">C1634_021210</name>
</gene>
<dbReference type="EMBL" id="PPEG02000010">
    <property type="protein sequence ID" value="PWN58583.1"/>
    <property type="molecule type" value="Genomic_DNA"/>
</dbReference>
<organism evidence="1 2">
    <name type="scientific">Chryseobacterium viscerum</name>
    <dbReference type="NCBI Taxonomy" id="1037377"/>
    <lineage>
        <taxon>Bacteria</taxon>
        <taxon>Pseudomonadati</taxon>
        <taxon>Bacteroidota</taxon>
        <taxon>Flavobacteriia</taxon>
        <taxon>Flavobacteriales</taxon>
        <taxon>Weeksellaceae</taxon>
        <taxon>Chryseobacterium group</taxon>
        <taxon>Chryseobacterium</taxon>
    </lineage>
</organism>
<dbReference type="PROSITE" id="PS51257">
    <property type="entry name" value="PROKAR_LIPOPROTEIN"/>
    <property type="match status" value="1"/>
</dbReference>
<comment type="caution">
    <text evidence="1">The sequence shown here is derived from an EMBL/GenBank/DDBJ whole genome shotgun (WGS) entry which is preliminary data.</text>
</comment>